<name>A0A7W9KQ62_9PSEU</name>
<evidence type="ECO:0000313" key="1">
    <source>
        <dbReference type="EMBL" id="MBB5896590.1"/>
    </source>
</evidence>
<keyword evidence="2" id="KW-1185">Reference proteome</keyword>
<evidence type="ECO:0000313" key="2">
    <source>
        <dbReference type="Proteomes" id="UP000585638"/>
    </source>
</evidence>
<proteinExistence type="predicted"/>
<organism evidence="1 2">
    <name type="scientific">Kutzneria kofuensis</name>
    <dbReference type="NCBI Taxonomy" id="103725"/>
    <lineage>
        <taxon>Bacteria</taxon>
        <taxon>Bacillati</taxon>
        <taxon>Actinomycetota</taxon>
        <taxon>Actinomycetes</taxon>
        <taxon>Pseudonocardiales</taxon>
        <taxon>Pseudonocardiaceae</taxon>
        <taxon>Kutzneria</taxon>
    </lineage>
</organism>
<dbReference type="RefSeq" id="WP_221338285.1">
    <property type="nucleotide sequence ID" value="NZ_JACHIR010000001.1"/>
</dbReference>
<protein>
    <submittedName>
        <fullName evidence="1">NADH dehydrogenase FAD-containing subunit</fullName>
    </submittedName>
</protein>
<comment type="caution">
    <text evidence="1">The sequence shown here is derived from an EMBL/GenBank/DDBJ whole genome shotgun (WGS) entry which is preliminary data.</text>
</comment>
<dbReference type="Proteomes" id="UP000585638">
    <property type="component" value="Unassembled WGS sequence"/>
</dbReference>
<dbReference type="AlphaFoldDB" id="A0A7W9KQ62"/>
<gene>
    <name evidence="1" type="ORF">BJ998_007786</name>
</gene>
<reference evidence="1 2" key="1">
    <citation type="submission" date="2020-08" db="EMBL/GenBank/DDBJ databases">
        <title>Sequencing the genomes of 1000 actinobacteria strains.</title>
        <authorList>
            <person name="Klenk H.-P."/>
        </authorList>
    </citation>
    <scope>NUCLEOTIDE SEQUENCE [LARGE SCALE GENOMIC DNA]</scope>
    <source>
        <strain evidence="1 2">DSM 43851</strain>
    </source>
</reference>
<dbReference type="EMBL" id="JACHIR010000001">
    <property type="protein sequence ID" value="MBB5896590.1"/>
    <property type="molecule type" value="Genomic_DNA"/>
</dbReference>
<accession>A0A7W9KQ62</accession>
<sequence length="85" mass="9671">MDTITGRRLYALAFLEHHTRKLHITGVTAHPTAQWAIQQARNLVCNLGSRVESLRFLLRYRDSKYTVSFDAVFAAEEVKALLSVP</sequence>